<gene>
    <name evidence="6" type="ordered locus">Tlie_0300</name>
</gene>
<dbReference type="KEGG" id="tli:Tlie_0300"/>
<dbReference type="EMBL" id="CP003096">
    <property type="protein sequence ID" value="AER66039.1"/>
    <property type="molecule type" value="Genomic_DNA"/>
</dbReference>
<protein>
    <recommendedName>
        <fullName evidence="4">Cys-tRNA(Pro)/Cys-tRNA(Cys) deacylase</fullName>
        <ecNumber evidence="4">4.2.-.-</ecNumber>
    </recommendedName>
</protein>
<keyword evidence="2 4" id="KW-0648">Protein biosynthesis</keyword>
<dbReference type="Proteomes" id="UP000005868">
    <property type="component" value="Chromosome"/>
</dbReference>
<accession>G7V6T0</accession>
<organism evidence="6 7">
    <name type="scientific">Thermovirga lienii (strain ATCC BAA-1197 / DSM 17291 / Cas60314)</name>
    <dbReference type="NCBI Taxonomy" id="580340"/>
    <lineage>
        <taxon>Bacteria</taxon>
        <taxon>Thermotogati</taxon>
        <taxon>Synergistota</taxon>
        <taxon>Synergistia</taxon>
        <taxon>Synergistales</taxon>
        <taxon>Thermovirgaceae</taxon>
        <taxon>Thermovirga</taxon>
    </lineage>
</organism>
<feature type="domain" description="YbaK/aminoacyl-tRNA synthetase-associated" evidence="5">
    <location>
        <begin position="30"/>
        <end position="145"/>
    </location>
</feature>
<evidence type="ECO:0000259" key="5">
    <source>
        <dbReference type="Pfam" id="PF04073"/>
    </source>
</evidence>
<sequence length="157" mass="16807">MKKTNAARILERLGIPFELWSYEVDPDNVGAEAVAEKVGLPPERVFKTLVARGDKTGVVMACIPGNAELDLKALAAASGNKKVEMVHVKEIQALTGYIRGGVSPLGTKKKYPLYIDEKALQHEAICVSAGERGLQLYLSPKDLAEAAGAKFASISRG</sequence>
<dbReference type="NCBIfam" id="TIGR00011">
    <property type="entry name" value="YbaK_EbsC"/>
    <property type="match status" value="1"/>
</dbReference>
<dbReference type="PANTHER" id="PTHR30411">
    <property type="entry name" value="CYTOPLASMIC PROTEIN"/>
    <property type="match status" value="1"/>
</dbReference>
<dbReference type="PANTHER" id="PTHR30411:SF0">
    <property type="entry name" value="CYS-TRNA(PRO)_CYS-TRNA(CYS) DEACYLASE YBAK"/>
    <property type="match status" value="1"/>
</dbReference>
<reference evidence="7" key="1">
    <citation type="submission" date="2011-10" db="EMBL/GenBank/DDBJ databases">
        <title>The complete genome of chromosome of Thermovirga lienii DSM 17291.</title>
        <authorList>
            <consortium name="US DOE Joint Genome Institute (JGI-PGF)"/>
            <person name="Lucas S."/>
            <person name="Copeland A."/>
            <person name="Lapidus A."/>
            <person name="Glavina del Rio T."/>
            <person name="Dalin E."/>
            <person name="Tice H."/>
            <person name="Bruce D."/>
            <person name="Goodwin L."/>
            <person name="Pitluck S."/>
            <person name="Peters L."/>
            <person name="Mikhailova N."/>
            <person name="Saunders E."/>
            <person name="Kyrpides N."/>
            <person name="Mavromatis K."/>
            <person name="Ivanova N."/>
            <person name="Last F.I."/>
            <person name="Brettin T."/>
            <person name="Detter J.C."/>
            <person name="Han C."/>
            <person name="Larimer F."/>
            <person name="Land M."/>
            <person name="Hauser L."/>
            <person name="Markowitz V."/>
            <person name="Cheng J.-F."/>
            <person name="Hugenholtz P."/>
            <person name="Woyke T."/>
            <person name="Wu D."/>
            <person name="Spring S."/>
            <person name="Schroeder M."/>
            <person name="Brambilla E.-M."/>
            <person name="Klenk H.-P."/>
            <person name="Eisen J.A."/>
        </authorList>
    </citation>
    <scope>NUCLEOTIDE SEQUENCE [LARGE SCALE GENOMIC DNA]</scope>
    <source>
        <strain evidence="7">ATCC BAA-1197 / DSM 17291 / Cas60314</strain>
    </source>
</reference>
<evidence type="ECO:0000256" key="2">
    <source>
        <dbReference type="ARBA" id="ARBA00022917"/>
    </source>
</evidence>
<dbReference type="CDD" id="cd00002">
    <property type="entry name" value="YbaK_deacylase"/>
    <property type="match status" value="1"/>
</dbReference>
<evidence type="ECO:0000256" key="3">
    <source>
        <dbReference type="ARBA" id="ARBA00023239"/>
    </source>
</evidence>
<keyword evidence="3 4" id="KW-0456">Lyase</keyword>
<dbReference type="SUPFAM" id="SSF55826">
    <property type="entry name" value="YbaK/ProRS associated domain"/>
    <property type="match status" value="1"/>
</dbReference>
<evidence type="ECO:0000256" key="4">
    <source>
        <dbReference type="PIRNR" id="PIRNR006181"/>
    </source>
</evidence>
<dbReference type="GO" id="GO:0002161">
    <property type="term" value="F:aminoacyl-tRNA deacylase activity"/>
    <property type="evidence" value="ECO:0007669"/>
    <property type="project" value="InterPro"/>
</dbReference>
<dbReference type="PIRSF" id="PIRSF006181">
    <property type="entry name" value="EbsC_YbaK"/>
    <property type="match status" value="1"/>
</dbReference>
<keyword evidence="7" id="KW-1185">Reference proteome</keyword>
<dbReference type="GO" id="GO:0016829">
    <property type="term" value="F:lyase activity"/>
    <property type="evidence" value="ECO:0007669"/>
    <property type="project" value="UniProtKB-KW"/>
</dbReference>
<dbReference type="HOGENOM" id="CLU_094875_3_0_0"/>
<dbReference type="eggNOG" id="COG2606">
    <property type="taxonomic scope" value="Bacteria"/>
</dbReference>
<dbReference type="InterPro" id="IPR004369">
    <property type="entry name" value="Prolyl-tRNA_editing_YbaK/EbsC"/>
</dbReference>
<name>G7V6T0_THELD</name>
<dbReference type="Gene3D" id="3.90.960.10">
    <property type="entry name" value="YbaK/aminoacyl-tRNA synthetase-associated domain"/>
    <property type="match status" value="1"/>
</dbReference>
<evidence type="ECO:0000256" key="1">
    <source>
        <dbReference type="ARBA" id="ARBA00009798"/>
    </source>
</evidence>
<dbReference type="GO" id="GO:0006412">
    <property type="term" value="P:translation"/>
    <property type="evidence" value="ECO:0007669"/>
    <property type="project" value="UniProtKB-KW"/>
</dbReference>
<proteinExistence type="inferred from homology"/>
<dbReference type="OrthoDB" id="9809296at2"/>
<reference evidence="6 7" key="2">
    <citation type="journal article" date="2012" name="Stand. Genomic Sci.">
        <title>Genome sequence of the moderately thermophilic, amino-acid-degrading and sulfur-reducing bacterium Thermovirga lienii type strain (Cas60314(T)).</title>
        <authorList>
            <person name="Goker M."/>
            <person name="Saunders E."/>
            <person name="Lapidus A."/>
            <person name="Nolan M."/>
            <person name="Lucas S."/>
            <person name="Hammon N."/>
            <person name="Deshpande S."/>
            <person name="Cheng J.F."/>
            <person name="Han C."/>
            <person name="Tapia R."/>
            <person name="Goodwin L.A."/>
            <person name="Pitluck S."/>
            <person name="Liolios K."/>
            <person name="Mavromatis K."/>
            <person name="Pagani I."/>
            <person name="Ivanova N."/>
            <person name="Mikhailova N."/>
            <person name="Pati A."/>
            <person name="Chen A."/>
            <person name="Palaniappan K."/>
            <person name="Land M."/>
            <person name="Chang Y.J."/>
            <person name="Jeffries C.D."/>
            <person name="Brambilla E.M."/>
            <person name="Rohde M."/>
            <person name="Spring S."/>
            <person name="Detter J.C."/>
            <person name="Woyke T."/>
            <person name="Bristow J."/>
            <person name="Eisen J.A."/>
            <person name="Markowitz V."/>
            <person name="Hugenholtz P."/>
            <person name="Kyrpides N.C."/>
            <person name="Klenk H.P."/>
        </authorList>
    </citation>
    <scope>NUCLEOTIDE SEQUENCE [LARGE SCALE GENOMIC DNA]</scope>
    <source>
        <strain evidence="7">ATCC BAA-1197 / DSM 17291 / Cas60314</strain>
    </source>
</reference>
<dbReference type="InterPro" id="IPR007214">
    <property type="entry name" value="YbaK/aa-tRNA-synth-assoc-dom"/>
</dbReference>
<dbReference type="InterPro" id="IPR036754">
    <property type="entry name" value="YbaK/aa-tRNA-synt-asso_dom_sf"/>
</dbReference>
<dbReference type="Pfam" id="PF04073">
    <property type="entry name" value="tRNA_edit"/>
    <property type="match status" value="1"/>
</dbReference>
<dbReference type="STRING" id="580340.Tlie_0300"/>
<comment type="similarity">
    <text evidence="1 4">Belongs to the prolyl-tRNA editing family. YbaK/EbsC subfamily.</text>
</comment>
<dbReference type="EC" id="4.2.-.-" evidence="4"/>
<dbReference type="AlphaFoldDB" id="G7V6T0"/>
<evidence type="ECO:0000313" key="7">
    <source>
        <dbReference type="Proteomes" id="UP000005868"/>
    </source>
</evidence>
<evidence type="ECO:0000313" key="6">
    <source>
        <dbReference type="EMBL" id="AER66039.1"/>
    </source>
</evidence>